<dbReference type="Proteomes" id="UP000557872">
    <property type="component" value="Unassembled WGS sequence"/>
</dbReference>
<dbReference type="PANTHER" id="PTHR43737">
    <property type="entry name" value="BLL7424 PROTEIN"/>
    <property type="match status" value="1"/>
</dbReference>
<accession>A0A851GS53</accession>
<dbReference type="RefSeq" id="WP_178934897.1">
    <property type="nucleotide sequence ID" value="NZ_JACBAZ010000017.1"/>
</dbReference>
<feature type="region of interest" description="Disordered" evidence="1">
    <location>
        <begin position="49"/>
        <end position="82"/>
    </location>
</feature>
<evidence type="ECO:0000313" key="5">
    <source>
        <dbReference type="Proteomes" id="UP000557872"/>
    </source>
</evidence>
<feature type="chain" id="PRO_5032788522" evidence="2">
    <location>
        <begin position="24"/>
        <end position="1095"/>
    </location>
</feature>
<dbReference type="InterPro" id="IPR010895">
    <property type="entry name" value="CHRD"/>
</dbReference>
<feature type="signal peptide" evidence="2">
    <location>
        <begin position="1"/>
        <end position="23"/>
    </location>
</feature>
<evidence type="ECO:0000256" key="1">
    <source>
        <dbReference type="SAM" id="MobiDB-lite"/>
    </source>
</evidence>
<dbReference type="EMBL" id="JACBAZ010000017">
    <property type="protein sequence ID" value="NWK57610.1"/>
    <property type="molecule type" value="Genomic_DNA"/>
</dbReference>
<gene>
    <name evidence="4" type="ORF">HW115_18475</name>
</gene>
<dbReference type="Gene3D" id="2.60.40.2030">
    <property type="match status" value="1"/>
</dbReference>
<keyword evidence="5" id="KW-1185">Reference proteome</keyword>
<comment type="caution">
    <text evidence="4">The sequence shown here is derived from an EMBL/GenBank/DDBJ whole genome shotgun (WGS) entry which is preliminary data.</text>
</comment>
<evidence type="ECO:0000313" key="4">
    <source>
        <dbReference type="EMBL" id="NWK57610.1"/>
    </source>
</evidence>
<proteinExistence type="predicted"/>
<dbReference type="PANTHER" id="PTHR43737:SF1">
    <property type="entry name" value="DUF1501 DOMAIN-CONTAINING PROTEIN"/>
    <property type="match status" value="1"/>
</dbReference>
<evidence type="ECO:0000259" key="3">
    <source>
        <dbReference type="PROSITE" id="PS50933"/>
    </source>
</evidence>
<organism evidence="4 5">
    <name type="scientific">Oceaniferula marina</name>
    <dbReference type="NCBI Taxonomy" id="2748318"/>
    <lineage>
        <taxon>Bacteria</taxon>
        <taxon>Pseudomonadati</taxon>
        <taxon>Verrucomicrobiota</taxon>
        <taxon>Verrucomicrobiia</taxon>
        <taxon>Verrucomicrobiales</taxon>
        <taxon>Verrucomicrobiaceae</taxon>
        <taxon>Oceaniferula</taxon>
    </lineage>
</organism>
<reference evidence="4 5" key="1">
    <citation type="submission" date="2020-07" db="EMBL/GenBank/DDBJ databases">
        <title>Roseicoccus Jingziensis gen. nov., sp. nov., isolated from coastal seawater.</title>
        <authorList>
            <person name="Feng X."/>
        </authorList>
    </citation>
    <scope>NUCLEOTIDE SEQUENCE [LARGE SCALE GENOMIC DNA]</scope>
    <source>
        <strain evidence="4 5">N1E253</strain>
    </source>
</reference>
<dbReference type="SMART" id="SM00754">
    <property type="entry name" value="CHRD"/>
    <property type="match status" value="1"/>
</dbReference>
<sequence>MLQRISIRSTVLCSACPLALASAADALIDLNSNGICDIWEHRYQASSLVDTPENRASDSDGDGQSNQDESMAGTDPRDPESVHQISDLLQSGSNILITSPTQAGKTYQIYSSTNLLEWTPQGSATLADGERLDTILNNQDDEHTFYRMVAIDTDTDLDGIPDWAERQLSGFDPERADSFAQGSGLTDRDLLLAQLTAIQNGEITLSASTDTAFEKENTSAAFTLNRSGDTSFPLTLFFHWSGHSNPSKGSASASDFTAKNNSGEILTRSITIPAGASSTDLIIHPNSDFLTEVPETLTCTLGNTSINASIRICDATNIPSNATLFVAQLAPTPDINSSASGLATILVQGDNEIGSINLSFSGLTSPQPNVDAAHVHLKNPINGPHFETLDKGQIDAHPWSFAARHFLTSDQAVLDALHNSRFYINVHTENFPSGEIRGDFHRTNGSFTLLPPPTPPAVTPLTGDALDRDIARFLTQSTFGPTTELVTELRNRVINDHGGDRIAAFSAWIDQQIAMESPSLLHLVESADKLQIAIYTGDPEAEYYDPDYEPSDSNRRRGWWQLALYAPDQLRQRAAFALSEIFVTSSADGVVDDRHLGHSHYYDALKNHAFGSYQNLLKEVSIHPIMGYYLSHLRNRKAIYDGEGNILVAPDENYAREIMQLFSIGLLELHLDGSAKLDPHTGLPIATYDQSDIKEMARVFTGWSFSMAYDAATDSELPNDSINRSNGGTEHQTRWLHPMKVIPDYHDTGSKFILGQTINSNETNTGEQDLDAVVSLLSQHPNTAPFISRRLIQRLVTSNPSAGYIHRVSTVWNNSSGNLGAVIKAILLDYEARSLQAADSASFGKKKEPLIHAVALARATESQTKLPLNELDNHGYSDTHLFPPGTSRPRMNSTNETLGQTPLEAPSVFNWFLPDFTLTGNLATNGLVAPEFQISTENMTIANINVSYDLTYTGNGIGGSRLPNQADSEDHYLIPDRSLESQAAKAYLAIMDENQDGKVSSADSNTFDNPEKIREACTALTDHLDLLLCSGSLKHTFAGSSDANNPRDIIIETLVNYSKSKDDNDNDADQLYVLERRIKVASYLIATSPQSIIQK</sequence>
<dbReference type="Pfam" id="PF07452">
    <property type="entry name" value="CHRD"/>
    <property type="match status" value="1"/>
</dbReference>
<dbReference type="PROSITE" id="PS50933">
    <property type="entry name" value="CHRD"/>
    <property type="match status" value="1"/>
</dbReference>
<protein>
    <submittedName>
        <fullName evidence="4">DUF1800 family protein</fullName>
    </submittedName>
</protein>
<feature type="domain" description="CHRD" evidence="3">
    <location>
        <begin position="321"/>
        <end position="445"/>
    </location>
</feature>
<dbReference type="AlphaFoldDB" id="A0A851GS53"/>
<dbReference type="InterPro" id="IPR038081">
    <property type="entry name" value="CalX-like_sf"/>
</dbReference>
<dbReference type="SUPFAM" id="SSF141072">
    <property type="entry name" value="CalX-like"/>
    <property type="match status" value="1"/>
</dbReference>
<dbReference type="Pfam" id="PF08811">
    <property type="entry name" value="DUF1800"/>
    <property type="match status" value="1"/>
</dbReference>
<keyword evidence="2" id="KW-0732">Signal</keyword>
<dbReference type="InterPro" id="IPR014917">
    <property type="entry name" value="DUF1800"/>
</dbReference>
<evidence type="ECO:0000256" key="2">
    <source>
        <dbReference type="SAM" id="SignalP"/>
    </source>
</evidence>
<name>A0A851GS53_9BACT</name>